<dbReference type="OrthoDB" id="41724at2"/>
<organism evidence="3 4">
    <name type="scientific">Emticicia agri</name>
    <dbReference type="NCBI Taxonomy" id="2492393"/>
    <lineage>
        <taxon>Bacteria</taxon>
        <taxon>Pseudomonadati</taxon>
        <taxon>Bacteroidota</taxon>
        <taxon>Cytophagia</taxon>
        <taxon>Cytophagales</taxon>
        <taxon>Leadbetterellaceae</taxon>
        <taxon>Emticicia</taxon>
    </lineage>
</organism>
<feature type="chain" id="PRO_5020575930" evidence="1">
    <location>
        <begin position="21"/>
        <end position="342"/>
    </location>
</feature>
<protein>
    <submittedName>
        <fullName evidence="3">Sialidase</fullName>
    </submittedName>
</protein>
<evidence type="ECO:0000256" key="1">
    <source>
        <dbReference type="SAM" id="SignalP"/>
    </source>
</evidence>
<dbReference type="Gene3D" id="2.120.10.10">
    <property type="match status" value="1"/>
</dbReference>
<dbReference type="Proteomes" id="UP000293162">
    <property type="component" value="Unassembled WGS sequence"/>
</dbReference>
<evidence type="ECO:0000313" key="3">
    <source>
        <dbReference type="EMBL" id="RYU96700.1"/>
    </source>
</evidence>
<dbReference type="RefSeq" id="WP_130020034.1">
    <property type="nucleotide sequence ID" value="NZ_SEWF01000006.1"/>
</dbReference>
<accession>A0A4V1ZDM7</accession>
<evidence type="ECO:0000313" key="4">
    <source>
        <dbReference type="Proteomes" id="UP000293162"/>
    </source>
</evidence>
<gene>
    <name evidence="3" type="ORF">EWM59_05995</name>
</gene>
<dbReference type="PANTHER" id="PTHR43752:SF2">
    <property type="entry name" value="BNR_ASP-BOX REPEAT FAMILY PROTEIN"/>
    <property type="match status" value="1"/>
</dbReference>
<dbReference type="CDD" id="cd15482">
    <property type="entry name" value="Sialidase_non-viral"/>
    <property type="match status" value="1"/>
</dbReference>
<dbReference type="Pfam" id="PF13088">
    <property type="entry name" value="BNR_2"/>
    <property type="match status" value="1"/>
</dbReference>
<keyword evidence="4" id="KW-1185">Reference proteome</keyword>
<reference evidence="3 4" key="1">
    <citation type="submission" date="2019-02" db="EMBL/GenBank/DDBJ databases">
        <title>Bacterial novel species Emticicia sp. 17J42-9 isolated from soil.</title>
        <authorList>
            <person name="Jung H.-Y."/>
        </authorList>
    </citation>
    <scope>NUCLEOTIDE SEQUENCE [LARGE SCALE GENOMIC DNA]</scope>
    <source>
        <strain evidence="3 4">17J42-9</strain>
    </source>
</reference>
<dbReference type="AlphaFoldDB" id="A0A4V1ZDM7"/>
<name>A0A4V1ZDM7_9BACT</name>
<proteinExistence type="predicted"/>
<comment type="caution">
    <text evidence="3">The sequence shown here is derived from an EMBL/GenBank/DDBJ whole genome shotgun (WGS) entry which is preliminary data.</text>
</comment>
<dbReference type="EMBL" id="SEWF01000006">
    <property type="protein sequence ID" value="RYU96700.1"/>
    <property type="molecule type" value="Genomic_DNA"/>
</dbReference>
<dbReference type="SUPFAM" id="SSF50939">
    <property type="entry name" value="Sialidases"/>
    <property type="match status" value="1"/>
</dbReference>
<evidence type="ECO:0000259" key="2">
    <source>
        <dbReference type="Pfam" id="PF13088"/>
    </source>
</evidence>
<feature type="domain" description="Sialidase" evidence="2">
    <location>
        <begin position="50"/>
        <end position="325"/>
    </location>
</feature>
<keyword evidence="1" id="KW-0732">Signal</keyword>
<feature type="signal peptide" evidence="1">
    <location>
        <begin position="1"/>
        <end position="20"/>
    </location>
</feature>
<sequence length="342" mass="38812">MKLQHLFILFCLLCFKNSFSQNPVLKKEDIYESAPFPECHASTIVELSKGKMLAAWFGGTRESNPDVCIWQSRNENGKWSTPEKIADGVIDEKLRYPTWNPVLFKTNEGKLFLFYKVGKNPREWWGEMKTSADNGVTWSKAEKLPDGMLGPIKNKPVQLPNGDILYPTSTESVKGNIWHIHLEKSDKNAKNWEKIPIENDTFGVIQPSILQYADGRMQLLCRSKQNYVVETWSKDGGKTWGPLKTTSLLNPNSGTDAVTLKNGKQVIVYNPLTRGKQWSNGRQKLHVAVSTDGVDWKDIAVLEDETKGEFSYPAIIQSSDGLVHITYTNNRKKIKYVVMDVK</sequence>
<dbReference type="InterPro" id="IPR011040">
    <property type="entry name" value="Sialidase"/>
</dbReference>
<dbReference type="PANTHER" id="PTHR43752">
    <property type="entry name" value="BNR/ASP-BOX REPEAT FAMILY PROTEIN"/>
    <property type="match status" value="1"/>
</dbReference>
<dbReference type="InterPro" id="IPR036278">
    <property type="entry name" value="Sialidase_sf"/>
</dbReference>